<comment type="similarity">
    <text evidence="1">Belongs to the membrane fusion protein (MFP) (TC 8.A.1) family.</text>
</comment>
<reference evidence="6 8" key="1">
    <citation type="journal article" date="2022" name="bioRxiv">
        <title>Prophages regulate Shewanella fidelis 3313 motility and biofilm formation: implications for gut colonization dynamics in Ciona robusta.</title>
        <authorList>
            <person name="Natarajan O."/>
            <person name="Gibboney S.L."/>
            <person name="Young M.N."/>
            <person name="Lim S.J."/>
            <person name="Pluta N."/>
            <person name="Atkinson C.G."/>
            <person name="Leigh B.A."/>
            <person name="Liberti A."/>
            <person name="Kees E.D."/>
            <person name="Breitbart M."/>
            <person name="Gralnick J.A."/>
            <person name="Dishaw L.J."/>
        </authorList>
    </citation>
    <scope>NUCLEOTIDE SEQUENCE [LARGE SCALE GENOMIC DNA]</scope>
    <source>
        <strain evidence="6 8">JG4066</strain>
    </source>
</reference>
<dbReference type="RefSeq" id="WP_310654581.1">
    <property type="nucleotide sequence ID" value="NZ_JAPMLA010000001.1"/>
</dbReference>
<organism evidence="5 7">
    <name type="scientific">Shewanella fidelis</name>
    <dbReference type="NCBI Taxonomy" id="173509"/>
    <lineage>
        <taxon>Bacteria</taxon>
        <taxon>Pseudomonadati</taxon>
        <taxon>Pseudomonadota</taxon>
        <taxon>Gammaproteobacteria</taxon>
        <taxon>Alteromonadales</taxon>
        <taxon>Shewanellaceae</taxon>
        <taxon>Shewanella</taxon>
    </lineage>
</organism>
<name>A0AAW8NNI7_9GAMM</name>
<evidence type="ECO:0000259" key="4">
    <source>
        <dbReference type="Pfam" id="PF25973"/>
    </source>
</evidence>
<protein>
    <submittedName>
        <fullName evidence="5">Efflux RND transporter periplasmic adaptor subunit</fullName>
    </submittedName>
</protein>
<keyword evidence="3" id="KW-0732">Signal</keyword>
<evidence type="ECO:0000313" key="5">
    <source>
        <dbReference type="EMBL" id="MDR8523706.1"/>
    </source>
</evidence>
<dbReference type="GO" id="GO:0015562">
    <property type="term" value="F:efflux transmembrane transporter activity"/>
    <property type="evidence" value="ECO:0007669"/>
    <property type="project" value="TreeGrafter"/>
</dbReference>
<dbReference type="EMBL" id="JAPMLD010000002">
    <property type="protein sequence ID" value="MDW4823859.1"/>
    <property type="molecule type" value="Genomic_DNA"/>
</dbReference>
<evidence type="ECO:0000313" key="8">
    <source>
        <dbReference type="Proteomes" id="UP001271263"/>
    </source>
</evidence>
<gene>
    <name evidence="5" type="ORF">OS133_08425</name>
    <name evidence="6" type="ORF">OS134_07290</name>
</gene>
<dbReference type="NCBIfam" id="TIGR01730">
    <property type="entry name" value="RND_mfp"/>
    <property type="match status" value="1"/>
</dbReference>
<dbReference type="Gene3D" id="2.40.420.20">
    <property type="match status" value="1"/>
</dbReference>
<dbReference type="EMBL" id="JAPMLE010000001">
    <property type="protein sequence ID" value="MDR8523706.1"/>
    <property type="molecule type" value="Genomic_DNA"/>
</dbReference>
<feature type="domain" description="CzcB-like barrel-sandwich hybrid" evidence="4">
    <location>
        <begin position="68"/>
        <end position="191"/>
    </location>
</feature>
<comment type="caution">
    <text evidence="5">The sequence shown here is derived from an EMBL/GenBank/DDBJ whole genome shotgun (WGS) entry which is preliminary data.</text>
</comment>
<feature type="chain" id="PRO_5043656322" evidence="3">
    <location>
        <begin position="30"/>
        <end position="368"/>
    </location>
</feature>
<sequence>MQISRSSLTYLSITPIALLMLNGCGQAPAMTSQTASQKLDRPVQVMLLDDSQQSNVRHFSGVLESNHTAHLAFKVAGTIEQILVNTGDSVEQGQVLARLEPHDYQVNVIELKARKAEAEAAYQLAEVELARVKQAIADDAISKVNLDRAQSGYNRSKAMLQVVEQNLQKAEDALAYTELKAPFSGVIGAKNQQAFEQTAPGNPLFSLHQLGQMKAVIDVPENLMHLFELNPNALVSWQDQPTAVKANLTAKNTLADPIKQTYQVEFGLNQAVTALPGKTVKVEVASSTDTASFCVPYGAITGEQQQHSVFVIKQHRAVKTAVSVNSLKANSACVTGELAVGDALVTAGVDYLKADQVVSHTVTKAFSY</sequence>
<dbReference type="InterPro" id="IPR006143">
    <property type="entry name" value="RND_pump_MFP"/>
</dbReference>
<dbReference type="PANTHER" id="PTHR30469:SF20">
    <property type="entry name" value="EFFLUX RND TRANSPORTER PERIPLASMIC ADAPTOR SUBUNIT"/>
    <property type="match status" value="1"/>
</dbReference>
<dbReference type="GO" id="GO:1990281">
    <property type="term" value="C:efflux pump complex"/>
    <property type="evidence" value="ECO:0007669"/>
    <property type="project" value="TreeGrafter"/>
</dbReference>
<evidence type="ECO:0000256" key="1">
    <source>
        <dbReference type="ARBA" id="ARBA00009477"/>
    </source>
</evidence>
<dbReference type="Proteomes" id="UP001271263">
    <property type="component" value="Unassembled WGS sequence"/>
</dbReference>
<evidence type="ECO:0000256" key="3">
    <source>
        <dbReference type="SAM" id="SignalP"/>
    </source>
</evidence>
<evidence type="ECO:0000313" key="7">
    <source>
        <dbReference type="Proteomes" id="UP001259340"/>
    </source>
</evidence>
<dbReference type="InterPro" id="IPR058647">
    <property type="entry name" value="BSH_CzcB-like"/>
</dbReference>
<evidence type="ECO:0000313" key="6">
    <source>
        <dbReference type="EMBL" id="MDW4823859.1"/>
    </source>
</evidence>
<feature type="signal peptide" evidence="3">
    <location>
        <begin position="1"/>
        <end position="29"/>
    </location>
</feature>
<accession>A0AAW8NNI7</accession>
<reference evidence="5" key="2">
    <citation type="submission" date="2022-11" db="EMBL/GenBank/DDBJ databases">
        <title>Prophages regulate Shewanella fidelis motility and biofilm formation: implications for gut colonization dynamics in Ciona robusta.</title>
        <authorList>
            <person name="Natarajan O."/>
            <person name="Gibboney S.L."/>
            <person name="Young M.N."/>
            <person name="Lim S.J."/>
            <person name="Pluta N."/>
            <person name="Atkinson C.G.F."/>
            <person name="Leigh B.A."/>
            <person name="Liberti A."/>
            <person name="Kees E."/>
            <person name="Breitbart M."/>
            <person name="Gralnick J."/>
            <person name="Dishaw L.J."/>
        </authorList>
    </citation>
    <scope>NUCLEOTIDE SEQUENCE</scope>
    <source>
        <strain evidence="5">3313</strain>
    </source>
</reference>
<evidence type="ECO:0000256" key="2">
    <source>
        <dbReference type="SAM" id="Coils"/>
    </source>
</evidence>
<dbReference type="PANTHER" id="PTHR30469">
    <property type="entry name" value="MULTIDRUG RESISTANCE PROTEIN MDTA"/>
    <property type="match status" value="1"/>
</dbReference>
<keyword evidence="2" id="KW-0175">Coiled coil</keyword>
<dbReference type="AlphaFoldDB" id="A0AAW8NNI7"/>
<feature type="coiled-coil region" evidence="2">
    <location>
        <begin position="108"/>
        <end position="180"/>
    </location>
</feature>
<proteinExistence type="inferred from homology"/>
<dbReference type="Proteomes" id="UP001259340">
    <property type="component" value="Unassembled WGS sequence"/>
</dbReference>
<keyword evidence="8" id="KW-1185">Reference proteome</keyword>
<dbReference type="Gene3D" id="2.40.50.100">
    <property type="match status" value="2"/>
</dbReference>
<dbReference type="Pfam" id="PF25973">
    <property type="entry name" value="BSH_CzcB"/>
    <property type="match status" value="1"/>
</dbReference>
<dbReference type="SUPFAM" id="SSF111369">
    <property type="entry name" value="HlyD-like secretion proteins"/>
    <property type="match status" value="1"/>
</dbReference>